<organism evidence="2 3">
    <name type="scientific">Thalassotalea profundi</name>
    <dbReference type="NCBI Taxonomy" id="2036687"/>
    <lineage>
        <taxon>Bacteria</taxon>
        <taxon>Pseudomonadati</taxon>
        <taxon>Pseudomonadota</taxon>
        <taxon>Gammaproteobacteria</taxon>
        <taxon>Alteromonadales</taxon>
        <taxon>Colwelliaceae</taxon>
        <taxon>Thalassotalea</taxon>
    </lineage>
</organism>
<dbReference type="RefSeq" id="WP_189379675.1">
    <property type="nucleotide sequence ID" value="NZ_BNAH01000024.1"/>
</dbReference>
<dbReference type="Proteomes" id="UP000626370">
    <property type="component" value="Unassembled WGS sequence"/>
</dbReference>
<keyword evidence="3" id="KW-1185">Reference proteome</keyword>
<name>A0ABQ3J7F0_9GAMM</name>
<evidence type="ECO:0000256" key="1">
    <source>
        <dbReference type="SAM" id="SignalP"/>
    </source>
</evidence>
<protein>
    <submittedName>
        <fullName evidence="2">Uncharacterized protein</fullName>
    </submittedName>
</protein>
<comment type="caution">
    <text evidence="2">The sequence shown here is derived from an EMBL/GenBank/DDBJ whole genome shotgun (WGS) entry which is preliminary data.</text>
</comment>
<reference evidence="3" key="1">
    <citation type="journal article" date="2019" name="Int. J. Syst. Evol. Microbiol.">
        <title>The Global Catalogue of Microorganisms (GCM) 10K type strain sequencing project: providing services to taxonomists for standard genome sequencing and annotation.</title>
        <authorList>
            <consortium name="The Broad Institute Genomics Platform"/>
            <consortium name="The Broad Institute Genome Sequencing Center for Infectious Disease"/>
            <person name="Wu L."/>
            <person name="Ma J."/>
        </authorList>
    </citation>
    <scope>NUCLEOTIDE SEQUENCE [LARGE SCALE GENOMIC DNA]</scope>
    <source>
        <strain evidence="3">CGMCC 1.15922</strain>
    </source>
</reference>
<proteinExistence type="predicted"/>
<feature type="chain" id="PRO_5046888727" evidence="1">
    <location>
        <begin position="20"/>
        <end position="140"/>
    </location>
</feature>
<keyword evidence="1" id="KW-0732">Signal</keyword>
<evidence type="ECO:0000313" key="3">
    <source>
        <dbReference type="Proteomes" id="UP000626370"/>
    </source>
</evidence>
<gene>
    <name evidence="2" type="ORF">GCM10011501_35240</name>
</gene>
<dbReference type="EMBL" id="BNAH01000024">
    <property type="protein sequence ID" value="GHF02944.1"/>
    <property type="molecule type" value="Genomic_DNA"/>
</dbReference>
<accession>A0ABQ3J7F0</accession>
<feature type="signal peptide" evidence="1">
    <location>
        <begin position="1"/>
        <end position="19"/>
    </location>
</feature>
<evidence type="ECO:0000313" key="2">
    <source>
        <dbReference type="EMBL" id="GHF02944.1"/>
    </source>
</evidence>
<sequence>MKRTLSIISTLLIMTNASAEVPNKFPVLGEIKASQFDKSELNDKKEETRRASVKSVPTEQAIRCIAFTYGAHTLASDGKRKDWEEHLKYFHDYTSSDVYKILDKAERDMKSILAKTEVTWKDVHRTYYRECSGYWKISTN</sequence>